<evidence type="ECO:0000256" key="5">
    <source>
        <dbReference type="ARBA" id="ARBA00022692"/>
    </source>
</evidence>
<dbReference type="GO" id="GO:0004176">
    <property type="term" value="F:ATP-dependent peptidase activity"/>
    <property type="evidence" value="ECO:0007669"/>
    <property type="project" value="InterPro"/>
</dbReference>
<evidence type="ECO:0000256" key="10">
    <source>
        <dbReference type="ARBA" id="ARBA00022840"/>
    </source>
</evidence>
<dbReference type="FunFam" id="1.10.8.60:FF:000001">
    <property type="entry name" value="ATP-dependent zinc metalloprotease FtsH"/>
    <property type="match status" value="1"/>
</dbReference>
<dbReference type="Pfam" id="PF00004">
    <property type="entry name" value="AAA"/>
    <property type="match status" value="1"/>
</dbReference>
<dbReference type="GO" id="GO:0004222">
    <property type="term" value="F:metalloendopeptidase activity"/>
    <property type="evidence" value="ECO:0007669"/>
    <property type="project" value="InterPro"/>
</dbReference>
<keyword evidence="11 15" id="KW-1133">Transmembrane helix</keyword>
<dbReference type="InterPro" id="IPR041569">
    <property type="entry name" value="AAA_lid_3"/>
</dbReference>
<dbReference type="Gene3D" id="1.20.58.760">
    <property type="entry name" value="Peptidase M41"/>
    <property type="match status" value="1"/>
</dbReference>
<dbReference type="CDD" id="cd19501">
    <property type="entry name" value="RecA-like_FtsH"/>
    <property type="match status" value="1"/>
</dbReference>
<keyword evidence="10 15" id="KW-0067">ATP-binding</keyword>
<evidence type="ECO:0000256" key="4">
    <source>
        <dbReference type="ARBA" id="ARBA00022670"/>
    </source>
</evidence>
<evidence type="ECO:0000313" key="19">
    <source>
        <dbReference type="EMBL" id="HIU60724.1"/>
    </source>
</evidence>
<feature type="active site" evidence="15">
    <location>
        <position position="445"/>
    </location>
</feature>
<dbReference type="NCBIfam" id="TIGR01241">
    <property type="entry name" value="FtsH_fam"/>
    <property type="match status" value="1"/>
</dbReference>
<dbReference type="Pfam" id="PF17862">
    <property type="entry name" value="AAA_lid_3"/>
    <property type="match status" value="1"/>
</dbReference>
<dbReference type="FunFam" id="1.20.58.760:FF:000001">
    <property type="entry name" value="ATP-dependent zinc metalloprotease FtsH"/>
    <property type="match status" value="1"/>
</dbReference>
<dbReference type="SUPFAM" id="SSF140990">
    <property type="entry name" value="FtsH protease domain-like"/>
    <property type="match status" value="1"/>
</dbReference>
<keyword evidence="9 15" id="KW-0862">Zinc</keyword>
<reference evidence="19" key="1">
    <citation type="submission" date="2020-10" db="EMBL/GenBank/DDBJ databases">
        <authorList>
            <person name="Gilroy R."/>
        </authorList>
    </citation>
    <scope>NUCLEOTIDE SEQUENCE</scope>
    <source>
        <strain evidence="19">18911</strain>
    </source>
</reference>
<comment type="caution">
    <text evidence="19">The sequence shown here is derived from an EMBL/GenBank/DDBJ whole genome shotgun (WGS) entry which is preliminary data.</text>
</comment>
<dbReference type="PROSITE" id="PS00674">
    <property type="entry name" value="AAA"/>
    <property type="match status" value="1"/>
</dbReference>
<feature type="transmembrane region" description="Helical" evidence="15">
    <location>
        <begin position="12"/>
        <end position="31"/>
    </location>
</feature>
<dbReference type="InterPro" id="IPR000642">
    <property type="entry name" value="Peptidase_M41"/>
</dbReference>
<evidence type="ECO:0000256" key="15">
    <source>
        <dbReference type="HAMAP-Rule" id="MF_01458"/>
    </source>
</evidence>
<dbReference type="Pfam" id="PF01434">
    <property type="entry name" value="Peptidase_M41"/>
    <property type="match status" value="1"/>
</dbReference>
<dbReference type="InterPro" id="IPR050928">
    <property type="entry name" value="ATP-dep_Zn_Metalloprotease"/>
</dbReference>
<feature type="compositionally biased region" description="Basic and acidic residues" evidence="17">
    <location>
        <begin position="680"/>
        <end position="704"/>
    </location>
</feature>
<comment type="similarity">
    <text evidence="14 15">In the central section; belongs to the AAA ATPase family.</text>
</comment>
<dbReference type="EMBL" id="DVNF01000148">
    <property type="protein sequence ID" value="HIU60724.1"/>
    <property type="molecule type" value="Genomic_DNA"/>
</dbReference>
<keyword evidence="4 15" id="KW-0645">Protease</keyword>
<dbReference type="PANTHER" id="PTHR43655:SF2">
    <property type="entry name" value="AFG3 LIKE MATRIX AAA PEPTIDASE SUBUNIT 2, ISOFORM A"/>
    <property type="match status" value="1"/>
</dbReference>
<comment type="cofactor">
    <cofactor evidence="15">
        <name>Zn(2+)</name>
        <dbReference type="ChEBI" id="CHEBI:29105"/>
    </cofactor>
    <text evidence="15">Binds 1 zinc ion per subunit.</text>
</comment>
<keyword evidence="12 15" id="KW-0482">Metalloprotease</keyword>
<gene>
    <name evidence="15 19" type="primary">ftsH</name>
    <name evidence="19" type="ORF">IAB05_04980</name>
</gene>
<keyword evidence="8 15" id="KW-0378">Hydrolase</keyword>
<dbReference type="GO" id="GO:0006508">
    <property type="term" value="P:proteolysis"/>
    <property type="evidence" value="ECO:0007669"/>
    <property type="project" value="UniProtKB-KW"/>
</dbReference>
<evidence type="ECO:0000256" key="12">
    <source>
        <dbReference type="ARBA" id="ARBA00023049"/>
    </source>
</evidence>
<organism evidence="19 20">
    <name type="scientific">Candidatus Stercoripulliclostridium merdigallinarum</name>
    <dbReference type="NCBI Taxonomy" id="2840951"/>
    <lineage>
        <taxon>Bacteria</taxon>
        <taxon>Bacillati</taxon>
        <taxon>Bacillota</taxon>
        <taxon>Clostridia</taxon>
        <taxon>Eubacteriales</taxon>
        <taxon>Candidatus Stercoripulliclostridium</taxon>
    </lineage>
</organism>
<accession>A0A9D1SHK0</accession>
<dbReference type="Gene3D" id="3.40.50.300">
    <property type="entry name" value="P-loop containing nucleotide triphosphate hydrolases"/>
    <property type="match status" value="1"/>
</dbReference>
<feature type="region of interest" description="Disordered" evidence="17">
    <location>
        <begin position="635"/>
        <end position="752"/>
    </location>
</feature>
<evidence type="ECO:0000256" key="9">
    <source>
        <dbReference type="ARBA" id="ARBA00022833"/>
    </source>
</evidence>
<dbReference type="InterPro" id="IPR011546">
    <property type="entry name" value="Pept_M41_FtsH_extracell"/>
</dbReference>
<proteinExistence type="inferred from homology"/>
<comment type="subunit">
    <text evidence="15">Homohexamer.</text>
</comment>
<feature type="domain" description="AAA+ ATPase" evidence="18">
    <location>
        <begin position="214"/>
        <end position="353"/>
    </location>
</feature>
<comment type="subcellular location">
    <subcellularLocation>
        <location evidence="15">Cell membrane</location>
        <topology evidence="15">Multi-pass membrane protein</topology>
        <orientation evidence="15">Cytoplasmic side</orientation>
    </subcellularLocation>
    <subcellularLocation>
        <location evidence="1">Membrane</location>
    </subcellularLocation>
</comment>
<dbReference type="InterPro" id="IPR003593">
    <property type="entry name" value="AAA+_ATPase"/>
</dbReference>
<keyword evidence="7 15" id="KW-0547">Nucleotide-binding</keyword>
<comment type="function">
    <text evidence="15">Acts as a processive, ATP-dependent zinc metallopeptidase for both cytoplasmic and membrane proteins. Plays a role in the quality control of integral membrane proteins.</text>
</comment>
<dbReference type="GO" id="GO:0016887">
    <property type="term" value="F:ATP hydrolysis activity"/>
    <property type="evidence" value="ECO:0007669"/>
    <property type="project" value="UniProtKB-UniRule"/>
</dbReference>
<dbReference type="Proteomes" id="UP000824094">
    <property type="component" value="Unassembled WGS sequence"/>
</dbReference>
<dbReference type="GO" id="GO:0005524">
    <property type="term" value="F:ATP binding"/>
    <property type="evidence" value="ECO:0007669"/>
    <property type="project" value="UniProtKB-UniRule"/>
</dbReference>
<keyword evidence="5 15" id="KW-0812">Transmembrane</keyword>
<evidence type="ECO:0000256" key="13">
    <source>
        <dbReference type="ARBA" id="ARBA00023136"/>
    </source>
</evidence>
<dbReference type="InterPro" id="IPR003959">
    <property type="entry name" value="ATPase_AAA_core"/>
</dbReference>
<dbReference type="EC" id="3.4.24.-" evidence="15"/>
<comment type="similarity">
    <text evidence="2 15">In the C-terminal section; belongs to the peptidase M41 family.</text>
</comment>
<dbReference type="Pfam" id="PF06480">
    <property type="entry name" value="FtsH_ext"/>
    <property type="match status" value="1"/>
</dbReference>
<dbReference type="FunFam" id="3.40.50.300:FF:000001">
    <property type="entry name" value="ATP-dependent zinc metalloprotease FtsH"/>
    <property type="match status" value="1"/>
</dbReference>
<evidence type="ECO:0000259" key="18">
    <source>
        <dbReference type="SMART" id="SM00382"/>
    </source>
</evidence>
<dbReference type="InterPro" id="IPR027417">
    <property type="entry name" value="P-loop_NTPase"/>
</dbReference>
<dbReference type="InterPro" id="IPR037219">
    <property type="entry name" value="Peptidase_M41-like"/>
</dbReference>
<reference evidence="19" key="2">
    <citation type="journal article" date="2021" name="PeerJ">
        <title>Extensive microbial diversity within the chicken gut microbiome revealed by metagenomics and culture.</title>
        <authorList>
            <person name="Gilroy R."/>
            <person name="Ravi A."/>
            <person name="Getino M."/>
            <person name="Pursley I."/>
            <person name="Horton D.L."/>
            <person name="Alikhan N.F."/>
            <person name="Baker D."/>
            <person name="Gharbi K."/>
            <person name="Hall N."/>
            <person name="Watson M."/>
            <person name="Adriaenssens E.M."/>
            <person name="Foster-Nyarko E."/>
            <person name="Jarju S."/>
            <person name="Secka A."/>
            <person name="Antonio M."/>
            <person name="Oren A."/>
            <person name="Chaudhuri R.R."/>
            <person name="La Ragione R."/>
            <person name="Hildebrand F."/>
            <person name="Pallen M.J."/>
        </authorList>
    </citation>
    <scope>NUCLEOTIDE SEQUENCE</scope>
    <source>
        <strain evidence="19">18911</strain>
    </source>
</reference>
<feature type="binding site" evidence="15">
    <location>
        <position position="520"/>
    </location>
    <ligand>
        <name>Zn(2+)</name>
        <dbReference type="ChEBI" id="CHEBI:29105"/>
        <note>catalytic</note>
    </ligand>
</feature>
<feature type="transmembrane region" description="Helical" evidence="15">
    <location>
        <begin position="133"/>
        <end position="152"/>
    </location>
</feature>
<feature type="compositionally biased region" description="Basic and acidic residues" evidence="17">
    <location>
        <begin position="712"/>
        <end position="738"/>
    </location>
</feature>
<dbReference type="GO" id="GO:0030163">
    <property type="term" value="P:protein catabolic process"/>
    <property type="evidence" value="ECO:0007669"/>
    <property type="project" value="UniProtKB-UniRule"/>
</dbReference>
<comment type="similarity">
    <text evidence="16">Belongs to the AAA ATPase family.</text>
</comment>
<dbReference type="SUPFAM" id="SSF52540">
    <property type="entry name" value="P-loop containing nucleoside triphosphate hydrolases"/>
    <property type="match status" value="1"/>
</dbReference>
<dbReference type="InterPro" id="IPR003960">
    <property type="entry name" value="ATPase_AAA_CS"/>
</dbReference>
<sequence>MEGKPNTKRIIFIVIAAIVVIVLLALLITNLNRSSVEKLSYDELLEQIESGNVSGIYFTDSYTVNVLYKSETDERNIANFEQGRFASATCITIYRDDLVKAIEQYNEKAENSSAATLPTIWLNGPQNNNFSSYIFPILMLLILGGLAIYMIISIRKQGGAGGALNFGKTKSKVSENVKVRFSDVAGAEEEKVELQEIVEFLKSPKKFRDVGARVPKGVLLVGPPGTGKTLFAKAVAGEAGVPFYSISGSDFVEMFVGVGASRVRDLFNQAKKTQPCIVFIDEIDAVGRKRGAGLGGGNDEREQTLNQLLVQMDGFEENEAIVIMAATNRADVLDPALLRPGRFDRQIFVNLPDVKGREAIFKVHARNKPLSPEVDFKNLARLTTGFSGADIENLLNEAAIIAARAGRKIIQMNDILEGINKVIAGPQKRSRVVTEKDKRITAYHEAGHALVGRLLKNCDAVQEVSIIPRGMAAGYTISRPKSDDSHMTLSHLQDTIAMTMGGRAAEALIIKDITTGASQDIKQATSMARSMVTEWGMSPALSNVYYGGEQEVFIGRDYQTQASYSDEVAAIIDTEIRKIVDTAYARAYDVLEKNVSILHAMVELLYEHETIYGDEVDLLIEGKSAKEVSAYIEKKKQDREREAKEKAEEAARKEREARERAEALRKKAAPLGNANAIIVPEKEKTSETDRHEDAAPVIEIREVIESDPSATDGKDGKDVNADKTDKADKADKADRPEDKPDETDDDKNSNKQ</sequence>
<evidence type="ECO:0000256" key="3">
    <source>
        <dbReference type="ARBA" id="ARBA00022475"/>
    </source>
</evidence>
<evidence type="ECO:0000256" key="7">
    <source>
        <dbReference type="ARBA" id="ARBA00022741"/>
    </source>
</evidence>
<evidence type="ECO:0000313" key="20">
    <source>
        <dbReference type="Proteomes" id="UP000824094"/>
    </source>
</evidence>
<dbReference type="HAMAP" id="MF_01458">
    <property type="entry name" value="FtsH"/>
    <property type="match status" value="1"/>
</dbReference>
<dbReference type="PANTHER" id="PTHR43655">
    <property type="entry name" value="ATP-DEPENDENT PROTEASE"/>
    <property type="match status" value="1"/>
</dbReference>
<dbReference type="GO" id="GO:0005886">
    <property type="term" value="C:plasma membrane"/>
    <property type="evidence" value="ECO:0007669"/>
    <property type="project" value="UniProtKB-SubCell"/>
</dbReference>
<feature type="binding site" evidence="15">
    <location>
        <begin position="222"/>
        <end position="229"/>
    </location>
    <ligand>
        <name>ATP</name>
        <dbReference type="ChEBI" id="CHEBI:30616"/>
    </ligand>
</feature>
<dbReference type="Gene3D" id="1.10.8.60">
    <property type="match status" value="1"/>
</dbReference>
<feature type="binding site" evidence="15">
    <location>
        <position position="444"/>
    </location>
    <ligand>
        <name>Zn(2+)</name>
        <dbReference type="ChEBI" id="CHEBI:29105"/>
        <note>catalytic</note>
    </ligand>
</feature>
<evidence type="ECO:0000256" key="8">
    <source>
        <dbReference type="ARBA" id="ARBA00022801"/>
    </source>
</evidence>
<evidence type="ECO:0000256" key="16">
    <source>
        <dbReference type="RuleBase" id="RU003651"/>
    </source>
</evidence>
<feature type="compositionally biased region" description="Basic and acidic residues" evidence="17">
    <location>
        <begin position="635"/>
        <end position="665"/>
    </location>
</feature>
<protein>
    <recommendedName>
        <fullName evidence="15">ATP-dependent zinc metalloprotease FtsH</fullName>
        <ecNumber evidence="15">3.4.24.-</ecNumber>
    </recommendedName>
</protein>
<feature type="binding site" evidence="15">
    <location>
        <position position="448"/>
    </location>
    <ligand>
        <name>Zn(2+)</name>
        <dbReference type="ChEBI" id="CHEBI:29105"/>
        <note>catalytic</note>
    </ligand>
</feature>
<keyword evidence="6 15" id="KW-0479">Metal-binding</keyword>
<keyword evidence="13 15" id="KW-0472">Membrane</keyword>
<evidence type="ECO:0000256" key="17">
    <source>
        <dbReference type="SAM" id="MobiDB-lite"/>
    </source>
</evidence>
<keyword evidence="3 15" id="KW-1003">Cell membrane</keyword>
<evidence type="ECO:0000256" key="14">
    <source>
        <dbReference type="ARBA" id="ARBA00061570"/>
    </source>
</evidence>
<evidence type="ECO:0000256" key="6">
    <source>
        <dbReference type="ARBA" id="ARBA00022723"/>
    </source>
</evidence>
<evidence type="ECO:0000256" key="2">
    <source>
        <dbReference type="ARBA" id="ARBA00010044"/>
    </source>
</evidence>
<name>A0A9D1SHK0_9FIRM</name>
<evidence type="ECO:0000256" key="11">
    <source>
        <dbReference type="ARBA" id="ARBA00022989"/>
    </source>
</evidence>
<dbReference type="GO" id="GO:0008270">
    <property type="term" value="F:zinc ion binding"/>
    <property type="evidence" value="ECO:0007669"/>
    <property type="project" value="UniProtKB-UniRule"/>
</dbReference>
<dbReference type="InterPro" id="IPR005936">
    <property type="entry name" value="FtsH"/>
</dbReference>
<evidence type="ECO:0000256" key="1">
    <source>
        <dbReference type="ARBA" id="ARBA00004370"/>
    </source>
</evidence>
<dbReference type="SMART" id="SM00382">
    <property type="entry name" value="AAA"/>
    <property type="match status" value="1"/>
</dbReference>
<dbReference type="AlphaFoldDB" id="A0A9D1SHK0"/>